<gene>
    <name evidence="10" type="primary">LOC113394526</name>
</gene>
<dbReference type="PANTHER" id="PTHR11567:SF211">
    <property type="entry name" value="PROSTATIC ACID PHOSPHATASE"/>
    <property type="match status" value="1"/>
</dbReference>
<evidence type="ECO:0000256" key="4">
    <source>
        <dbReference type="ARBA" id="ARBA00022729"/>
    </source>
</evidence>
<evidence type="ECO:0000256" key="3">
    <source>
        <dbReference type="ARBA" id="ARBA00012646"/>
    </source>
</evidence>
<keyword evidence="4 8" id="KW-0732">Signal</keyword>
<keyword evidence="9" id="KW-1185">Reference proteome</keyword>
<accession>A0A8B8HS39</accession>
<comment type="catalytic activity">
    <reaction evidence="1">
        <text>a phosphate monoester + H2O = an alcohol + phosphate</text>
        <dbReference type="Rhea" id="RHEA:15017"/>
        <dbReference type="ChEBI" id="CHEBI:15377"/>
        <dbReference type="ChEBI" id="CHEBI:30879"/>
        <dbReference type="ChEBI" id="CHEBI:43474"/>
        <dbReference type="ChEBI" id="CHEBI:67140"/>
        <dbReference type="EC" id="3.1.3.2"/>
    </reaction>
</comment>
<evidence type="ECO:0000256" key="5">
    <source>
        <dbReference type="ARBA" id="ARBA00022801"/>
    </source>
</evidence>
<evidence type="ECO:0000256" key="7">
    <source>
        <dbReference type="ARBA" id="ARBA00023180"/>
    </source>
</evidence>
<evidence type="ECO:0000313" key="9">
    <source>
        <dbReference type="Proteomes" id="UP001652626"/>
    </source>
</evidence>
<dbReference type="OMA" id="RAMTDNM"/>
<dbReference type="AlphaFoldDB" id="A0A8B8HS39"/>
<dbReference type="Gene3D" id="3.40.50.1240">
    <property type="entry name" value="Phosphoglycerate mutase-like"/>
    <property type="match status" value="1"/>
</dbReference>
<evidence type="ECO:0000256" key="2">
    <source>
        <dbReference type="ARBA" id="ARBA00005375"/>
    </source>
</evidence>
<dbReference type="OrthoDB" id="10257284at2759"/>
<reference evidence="10" key="1">
    <citation type="submission" date="2025-08" db="UniProtKB">
        <authorList>
            <consortium name="RefSeq"/>
        </authorList>
    </citation>
    <scope>IDENTIFICATION</scope>
    <source>
        <tissue evidence="10">Whole body</tissue>
    </source>
</reference>
<dbReference type="InterPro" id="IPR000560">
    <property type="entry name" value="His_Pase_clade-2"/>
</dbReference>
<dbReference type="Pfam" id="PF00328">
    <property type="entry name" value="His_Phos_2"/>
    <property type="match status" value="1"/>
</dbReference>
<name>A0A8B8HS39_VANTA</name>
<feature type="chain" id="PRO_5045826946" description="acid phosphatase" evidence="8">
    <location>
        <begin position="23"/>
        <end position="396"/>
    </location>
</feature>
<dbReference type="InterPro" id="IPR050645">
    <property type="entry name" value="Histidine_acid_phosphatase"/>
</dbReference>
<sequence>MLQAFPLFSFVIVSAFCSSVDQWMPILEELPKDLNDTINSENHDLDYNQLVLSFVVFRHGDRTPDQQELDKYPSGQFNDSIFYPYGKKALTNKGKERAFLVGEYLRDRYNDSISQLYLPDEISVRTTDYARTKMTALVVLASMYPPQAAQKWNPELNWQPIPYDTMEWSNDDLLHFSNCPRYDELKNSVYEVPALSNAISSYENLFEVLSVKTGTNIETPENVFFLDNLFQTLNNTGVTLPRWADDLMPKIKEMTKIEYLSLFYNKDLIRLSGGVLMAEIVEAIDAAIAGNEKQVKLRLYSGHENNVAALLAAARVFTPHQPKYGSTVSLELRKNVTTGKHGIMIVYAAEAGGPGVVLPIEGCGGNSICDYEMFLTLIRDVLLSRSDYMKQCFTPL</sequence>
<dbReference type="GO" id="GO:0003993">
    <property type="term" value="F:acid phosphatase activity"/>
    <property type="evidence" value="ECO:0007669"/>
    <property type="project" value="UniProtKB-EC"/>
</dbReference>
<dbReference type="GeneID" id="113394526"/>
<proteinExistence type="inferred from homology"/>
<organism evidence="9 10">
    <name type="scientific">Vanessa tameamea</name>
    <name type="common">Kamehameha butterfly</name>
    <dbReference type="NCBI Taxonomy" id="334116"/>
    <lineage>
        <taxon>Eukaryota</taxon>
        <taxon>Metazoa</taxon>
        <taxon>Ecdysozoa</taxon>
        <taxon>Arthropoda</taxon>
        <taxon>Hexapoda</taxon>
        <taxon>Insecta</taxon>
        <taxon>Pterygota</taxon>
        <taxon>Neoptera</taxon>
        <taxon>Endopterygota</taxon>
        <taxon>Lepidoptera</taxon>
        <taxon>Glossata</taxon>
        <taxon>Ditrysia</taxon>
        <taxon>Papilionoidea</taxon>
        <taxon>Nymphalidae</taxon>
        <taxon>Nymphalinae</taxon>
        <taxon>Vanessa</taxon>
    </lineage>
</organism>
<dbReference type="PANTHER" id="PTHR11567">
    <property type="entry name" value="ACID PHOSPHATASE-RELATED"/>
    <property type="match status" value="1"/>
</dbReference>
<feature type="signal peptide" evidence="8">
    <location>
        <begin position="1"/>
        <end position="22"/>
    </location>
</feature>
<keyword evidence="7" id="KW-0325">Glycoprotein</keyword>
<comment type="similarity">
    <text evidence="2">Belongs to the histidine acid phosphatase family.</text>
</comment>
<evidence type="ECO:0000313" key="10">
    <source>
        <dbReference type="RefSeq" id="XP_026487653.2"/>
    </source>
</evidence>
<protein>
    <recommendedName>
        <fullName evidence="3">acid phosphatase</fullName>
        <ecNumber evidence="3">3.1.3.2</ecNumber>
    </recommendedName>
</protein>
<evidence type="ECO:0000256" key="6">
    <source>
        <dbReference type="ARBA" id="ARBA00023157"/>
    </source>
</evidence>
<dbReference type="CDD" id="cd07061">
    <property type="entry name" value="HP_HAP_like"/>
    <property type="match status" value="1"/>
</dbReference>
<keyword evidence="6" id="KW-1015">Disulfide bond</keyword>
<keyword evidence="5" id="KW-0378">Hydrolase</keyword>
<evidence type="ECO:0000256" key="1">
    <source>
        <dbReference type="ARBA" id="ARBA00000032"/>
    </source>
</evidence>
<dbReference type="InterPro" id="IPR029033">
    <property type="entry name" value="His_PPase_superfam"/>
</dbReference>
<dbReference type="EC" id="3.1.3.2" evidence="3"/>
<dbReference type="RefSeq" id="XP_026487653.2">
    <property type="nucleotide sequence ID" value="XM_026631868.2"/>
</dbReference>
<dbReference type="Proteomes" id="UP001652626">
    <property type="component" value="Chromosome 4"/>
</dbReference>
<evidence type="ECO:0000256" key="8">
    <source>
        <dbReference type="SAM" id="SignalP"/>
    </source>
</evidence>
<dbReference type="SUPFAM" id="SSF53254">
    <property type="entry name" value="Phosphoglycerate mutase-like"/>
    <property type="match status" value="1"/>
</dbReference>